<dbReference type="EMBL" id="CAKOGP040000557">
    <property type="protein sequence ID" value="CAJ1936241.1"/>
    <property type="molecule type" value="Genomic_DNA"/>
</dbReference>
<dbReference type="AlphaFoldDB" id="A0AAD2FJU8"/>
<evidence type="ECO:0000256" key="1">
    <source>
        <dbReference type="SAM" id="Phobius"/>
    </source>
</evidence>
<keyword evidence="3" id="KW-1185">Reference proteome</keyword>
<keyword evidence="1" id="KW-0812">Transmembrane</keyword>
<name>A0AAD2FJU8_9STRA</name>
<keyword evidence="1" id="KW-0472">Membrane</keyword>
<keyword evidence="1" id="KW-1133">Transmembrane helix</keyword>
<proteinExistence type="predicted"/>
<evidence type="ECO:0000313" key="2">
    <source>
        <dbReference type="EMBL" id="CAJ1936241.1"/>
    </source>
</evidence>
<organism evidence="2 3">
    <name type="scientific">Cylindrotheca closterium</name>
    <dbReference type="NCBI Taxonomy" id="2856"/>
    <lineage>
        <taxon>Eukaryota</taxon>
        <taxon>Sar</taxon>
        <taxon>Stramenopiles</taxon>
        <taxon>Ochrophyta</taxon>
        <taxon>Bacillariophyta</taxon>
        <taxon>Bacillariophyceae</taxon>
        <taxon>Bacillariophycidae</taxon>
        <taxon>Bacillariales</taxon>
        <taxon>Bacillariaceae</taxon>
        <taxon>Cylindrotheca</taxon>
    </lineage>
</organism>
<gene>
    <name evidence="2" type="ORF">CYCCA115_LOCUS5093</name>
</gene>
<dbReference type="Proteomes" id="UP001295423">
    <property type="component" value="Unassembled WGS sequence"/>
</dbReference>
<feature type="transmembrane region" description="Helical" evidence="1">
    <location>
        <begin position="20"/>
        <end position="39"/>
    </location>
</feature>
<reference evidence="2" key="1">
    <citation type="submission" date="2023-08" db="EMBL/GenBank/DDBJ databases">
        <authorList>
            <person name="Audoor S."/>
            <person name="Bilcke G."/>
        </authorList>
    </citation>
    <scope>NUCLEOTIDE SEQUENCE</scope>
</reference>
<accession>A0AAD2FJU8</accession>
<protein>
    <submittedName>
        <fullName evidence="2">Uncharacterized protein</fullName>
    </submittedName>
</protein>
<sequence length="118" mass="13415">MLAILSIMSDRNTERTTTRFLCFVVAKLPSQMLVALVSFSCVGPSRFYDRFSAGFPVCRCLEGGLDVDSRVMGLVDTEDEELIKVAYDIKEGKGPDESLFYLYRCSSEKEYCIEHKYI</sequence>
<comment type="caution">
    <text evidence="2">The sequence shown here is derived from an EMBL/GenBank/DDBJ whole genome shotgun (WGS) entry which is preliminary data.</text>
</comment>
<evidence type="ECO:0000313" key="3">
    <source>
        <dbReference type="Proteomes" id="UP001295423"/>
    </source>
</evidence>